<dbReference type="InterPro" id="IPR033443">
    <property type="entry name" value="PROP1-like_PPR_dom"/>
</dbReference>
<evidence type="ECO:0000259" key="3">
    <source>
        <dbReference type="Pfam" id="PF17177"/>
    </source>
</evidence>
<evidence type="ECO:0000313" key="4">
    <source>
        <dbReference type="EnsemblPlants" id="AUR62007429-RA:cds"/>
    </source>
</evidence>
<keyword evidence="1" id="KW-0677">Repeat</keyword>
<dbReference type="Gramene" id="AUR62007429-RA">
    <property type="protein sequence ID" value="AUR62007429-RA:cds"/>
    <property type="gene ID" value="AUR62007429"/>
</dbReference>
<dbReference type="GO" id="GO:0004526">
    <property type="term" value="F:ribonuclease P activity"/>
    <property type="evidence" value="ECO:0007669"/>
    <property type="project" value="TreeGrafter"/>
</dbReference>
<feature type="compositionally biased region" description="Basic and acidic residues" evidence="2">
    <location>
        <begin position="18"/>
        <end position="28"/>
    </location>
</feature>
<evidence type="ECO:0000256" key="1">
    <source>
        <dbReference type="ARBA" id="ARBA00022737"/>
    </source>
</evidence>
<dbReference type="PANTHER" id="PTHR13547:SF7">
    <property type="entry name" value="RIBONUCLEASE P"/>
    <property type="match status" value="1"/>
</dbReference>
<proteinExistence type="predicted"/>
<keyword evidence="5" id="KW-1185">Reference proteome</keyword>
<dbReference type="PANTHER" id="PTHR13547">
    <property type="match status" value="1"/>
</dbReference>
<feature type="region of interest" description="Disordered" evidence="2">
    <location>
        <begin position="18"/>
        <end position="74"/>
    </location>
</feature>
<feature type="compositionally biased region" description="Acidic residues" evidence="2">
    <location>
        <begin position="121"/>
        <end position="131"/>
    </location>
</feature>
<organism evidence="4 5">
    <name type="scientific">Chenopodium quinoa</name>
    <name type="common">Quinoa</name>
    <dbReference type="NCBI Taxonomy" id="63459"/>
    <lineage>
        <taxon>Eukaryota</taxon>
        <taxon>Viridiplantae</taxon>
        <taxon>Streptophyta</taxon>
        <taxon>Embryophyta</taxon>
        <taxon>Tracheophyta</taxon>
        <taxon>Spermatophyta</taxon>
        <taxon>Magnoliopsida</taxon>
        <taxon>eudicotyledons</taxon>
        <taxon>Gunneridae</taxon>
        <taxon>Pentapetalae</taxon>
        <taxon>Caryophyllales</taxon>
        <taxon>Chenopodiaceae</taxon>
        <taxon>Chenopodioideae</taxon>
        <taxon>Atripliceae</taxon>
        <taxon>Chenopodium</taxon>
    </lineage>
</organism>
<feature type="region of interest" description="Disordered" evidence="2">
    <location>
        <begin position="104"/>
        <end position="139"/>
    </location>
</feature>
<reference evidence="4" key="2">
    <citation type="submission" date="2021-03" db="UniProtKB">
        <authorList>
            <consortium name="EnsemblPlants"/>
        </authorList>
    </citation>
    <scope>IDENTIFICATION</scope>
</reference>
<dbReference type="Pfam" id="PF17177">
    <property type="entry name" value="PPR_long"/>
    <property type="match status" value="1"/>
</dbReference>
<evidence type="ECO:0000256" key="2">
    <source>
        <dbReference type="SAM" id="MobiDB-lite"/>
    </source>
</evidence>
<sequence>MEEIVGKVAINSNVEDVRGDYSGLEKRGQKGSGGSSRSVRDANSMSNVVNRSVDRGAVRDGGDASKVKKKEKLSKKCTVNSPEFHMRNSLGIAAMGVVRLAKTGSGSRSLDTVHPQKLDIGEEEDGDIDDEARDRKDQTQKLEVNEIRVSDDVTKYARKKGFEIYERMCLDKVQMNEAALTSVARMAMGVGDAVTETRLLICNGDIEKAFAVEKHMLENGVYPEEPELEALLRVNVEAGKADRVYYVLHKLRTVVRFVSPSTADLIENRYWIGVITDTGSNSYSSQQVKALSATCSKQETDIVVLLSHRDLRNTLSESTSSKLDHLPFLNAIKAAENHAGCVIDFQI</sequence>
<accession>A0A803L6E0</accession>
<feature type="compositionally biased region" description="Basic and acidic residues" evidence="2">
    <location>
        <begin position="52"/>
        <end position="66"/>
    </location>
</feature>
<dbReference type="InterPro" id="IPR011990">
    <property type="entry name" value="TPR-like_helical_dom_sf"/>
</dbReference>
<feature type="domain" description="PROP1-like PPR" evidence="3">
    <location>
        <begin position="203"/>
        <end position="268"/>
    </location>
</feature>
<dbReference type="EnsemblPlants" id="AUR62007429-RA">
    <property type="protein sequence ID" value="AUR62007429-RA:cds"/>
    <property type="gene ID" value="AUR62007429"/>
</dbReference>
<dbReference type="Proteomes" id="UP000596660">
    <property type="component" value="Unplaced"/>
</dbReference>
<name>A0A803L6E0_CHEQI</name>
<feature type="compositionally biased region" description="Polar residues" evidence="2">
    <location>
        <begin position="41"/>
        <end position="50"/>
    </location>
</feature>
<protein>
    <recommendedName>
        <fullName evidence="3">PROP1-like PPR domain-containing protein</fullName>
    </recommendedName>
</protein>
<dbReference type="AlphaFoldDB" id="A0A803L6E0"/>
<reference evidence="4" key="1">
    <citation type="journal article" date="2017" name="Nature">
        <title>The genome of Chenopodium quinoa.</title>
        <authorList>
            <person name="Jarvis D.E."/>
            <person name="Ho Y.S."/>
            <person name="Lightfoot D.J."/>
            <person name="Schmoeckel S.M."/>
            <person name="Li B."/>
            <person name="Borm T.J.A."/>
            <person name="Ohyanagi H."/>
            <person name="Mineta K."/>
            <person name="Michell C.T."/>
            <person name="Saber N."/>
            <person name="Kharbatia N.M."/>
            <person name="Rupper R.R."/>
            <person name="Sharp A.R."/>
            <person name="Dally N."/>
            <person name="Boughton B.A."/>
            <person name="Woo Y.H."/>
            <person name="Gao G."/>
            <person name="Schijlen E.G.W.M."/>
            <person name="Guo X."/>
            <person name="Momin A.A."/>
            <person name="Negrao S."/>
            <person name="Al-Babili S."/>
            <person name="Gehring C."/>
            <person name="Roessner U."/>
            <person name="Jung C."/>
            <person name="Murphy K."/>
            <person name="Arold S.T."/>
            <person name="Gojobori T."/>
            <person name="van der Linden C.G."/>
            <person name="van Loo E.N."/>
            <person name="Jellen E.N."/>
            <person name="Maughan P.J."/>
            <person name="Tester M."/>
        </authorList>
    </citation>
    <scope>NUCLEOTIDE SEQUENCE [LARGE SCALE GENOMIC DNA]</scope>
    <source>
        <strain evidence="4">cv. PI 614886</strain>
    </source>
</reference>
<dbReference type="GO" id="GO:0001682">
    <property type="term" value="P:tRNA 5'-leader removal"/>
    <property type="evidence" value="ECO:0007669"/>
    <property type="project" value="TreeGrafter"/>
</dbReference>
<evidence type="ECO:0000313" key="5">
    <source>
        <dbReference type="Proteomes" id="UP000596660"/>
    </source>
</evidence>
<dbReference type="Gene3D" id="1.25.40.10">
    <property type="entry name" value="Tetratricopeptide repeat domain"/>
    <property type="match status" value="1"/>
</dbReference>